<evidence type="ECO:0000313" key="1">
    <source>
        <dbReference type="EMBL" id="UYV60715.1"/>
    </source>
</evidence>
<keyword evidence="2" id="KW-1185">Reference proteome</keyword>
<dbReference type="Proteomes" id="UP001235939">
    <property type="component" value="Chromosome 01"/>
</dbReference>
<proteinExistence type="predicted"/>
<accession>A0ABY6JWY1</accession>
<organism evidence="1 2">
    <name type="scientific">Cordylochernes scorpioides</name>
    <dbReference type="NCBI Taxonomy" id="51811"/>
    <lineage>
        <taxon>Eukaryota</taxon>
        <taxon>Metazoa</taxon>
        <taxon>Ecdysozoa</taxon>
        <taxon>Arthropoda</taxon>
        <taxon>Chelicerata</taxon>
        <taxon>Arachnida</taxon>
        <taxon>Pseudoscorpiones</taxon>
        <taxon>Cheliferoidea</taxon>
        <taxon>Chernetidae</taxon>
        <taxon>Cordylochernes</taxon>
    </lineage>
</organism>
<protein>
    <submittedName>
        <fullName evidence="1">Uncharacterized protein</fullName>
    </submittedName>
</protein>
<gene>
    <name evidence="1" type="ORF">LAZ67_1002008</name>
</gene>
<evidence type="ECO:0000313" key="2">
    <source>
        <dbReference type="Proteomes" id="UP001235939"/>
    </source>
</evidence>
<name>A0ABY6JWY1_9ARAC</name>
<sequence length="102" mass="11781">MNRIEVLYDEKSSPHWKTEFAIYRECLYPNLKYCSVRSTGTKLHELFLLLLLLCPMKSLRYLHTSLSQHSQCSLSWVCKAAALGLCQISARLRPLLGMSIYV</sequence>
<reference evidence="1 2" key="1">
    <citation type="submission" date="2022-01" db="EMBL/GenBank/DDBJ databases">
        <title>A chromosomal length assembly of Cordylochernes scorpioides.</title>
        <authorList>
            <person name="Zeh D."/>
            <person name="Zeh J."/>
        </authorList>
    </citation>
    <scope>NUCLEOTIDE SEQUENCE [LARGE SCALE GENOMIC DNA]</scope>
    <source>
        <strain evidence="1">IN4F17</strain>
        <tissue evidence="1">Whole Body</tissue>
    </source>
</reference>
<dbReference type="EMBL" id="CP092863">
    <property type="protein sequence ID" value="UYV60715.1"/>
    <property type="molecule type" value="Genomic_DNA"/>
</dbReference>